<dbReference type="Proteomes" id="UP001590950">
    <property type="component" value="Unassembled WGS sequence"/>
</dbReference>
<dbReference type="EMBL" id="JBEFKJ010000022">
    <property type="protein sequence ID" value="KAL2040099.1"/>
    <property type="molecule type" value="Genomic_DNA"/>
</dbReference>
<feature type="compositionally biased region" description="Polar residues" evidence="1">
    <location>
        <begin position="55"/>
        <end position="66"/>
    </location>
</feature>
<feature type="region of interest" description="Disordered" evidence="1">
    <location>
        <begin position="39"/>
        <end position="66"/>
    </location>
</feature>
<gene>
    <name evidence="2" type="ORF">N7G274_007002</name>
</gene>
<organism evidence="2 3">
    <name type="scientific">Stereocaulon virgatum</name>
    <dbReference type="NCBI Taxonomy" id="373712"/>
    <lineage>
        <taxon>Eukaryota</taxon>
        <taxon>Fungi</taxon>
        <taxon>Dikarya</taxon>
        <taxon>Ascomycota</taxon>
        <taxon>Pezizomycotina</taxon>
        <taxon>Lecanoromycetes</taxon>
        <taxon>OSLEUM clade</taxon>
        <taxon>Lecanoromycetidae</taxon>
        <taxon>Lecanorales</taxon>
        <taxon>Lecanorineae</taxon>
        <taxon>Stereocaulaceae</taxon>
        <taxon>Stereocaulon</taxon>
    </lineage>
</organism>
<reference evidence="2 3" key="1">
    <citation type="submission" date="2024-09" db="EMBL/GenBank/DDBJ databases">
        <title>Rethinking Asexuality: The Enigmatic Case of Functional Sexual Genes in Lepraria (Stereocaulaceae).</title>
        <authorList>
            <person name="Doellman M."/>
            <person name="Sun Y."/>
            <person name="Barcenas-Pena A."/>
            <person name="Lumbsch H.T."/>
            <person name="Grewe F."/>
        </authorList>
    </citation>
    <scope>NUCLEOTIDE SEQUENCE [LARGE SCALE GENOMIC DNA]</scope>
    <source>
        <strain evidence="2 3">Mercado 3170</strain>
    </source>
</reference>
<accession>A0ABR4A5Q7</accession>
<name>A0ABR4A5Q7_9LECA</name>
<keyword evidence="3" id="KW-1185">Reference proteome</keyword>
<evidence type="ECO:0000256" key="1">
    <source>
        <dbReference type="SAM" id="MobiDB-lite"/>
    </source>
</evidence>
<evidence type="ECO:0000313" key="2">
    <source>
        <dbReference type="EMBL" id="KAL2040099.1"/>
    </source>
</evidence>
<sequence>MEAKKVPLSALTQHMLLRPLGQATEADYSNLTAWKSLMAPRKPSPQSHRGGVPCRSSTRDTLGTTSTCVKSEQGRVFVEVEQRQIGLPTPLCARHRYFT</sequence>
<proteinExistence type="predicted"/>
<comment type="caution">
    <text evidence="2">The sequence shown here is derived from an EMBL/GenBank/DDBJ whole genome shotgun (WGS) entry which is preliminary data.</text>
</comment>
<protein>
    <submittedName>
        <fullName evidence="2">Uncharacterized protein</fullName>
    </submittedName>
</protein>
<evidence type="ECO:0000313" key="3">
    <source>
        <dbReference type="Proteomes" id="UP001590950"/>
    </source>
</evidence>